<dbReference type="EMBL" id="BKCJ010080920">
    <property type="protein sequence ID" value="GEW93127.1"/>
    <property type="molecule type" value="Genomic_DNA"/>
</dbReference>
<feature type="compositionally biased region" description="Basic and acidic residues" evidence="2">
    <location>
        <begin position="286"/>
        <end position="295"/>
    </location>
</feature>
<proteinExistence type="predicted"/>
<protein>
    <recommendedName>
        <fullName evidence="3">Reverse transcriptase domain-containing protein</fullName>
    </recommendedName>
</protein>
<dbReference type="PANTHER" id="PTHR33116:SF76">
    <property type="entry name" value="DUF4283 DOMAIN-CONTAINING PROTEIN"/>
    <property type="match status" value="1"/>
</dbReference>
<dbReference type="InterPro" id="IPR000477">
    <property type="entry name" value="RT_dom"/>
</dbReference>
<gene>
    <name evidence="4" type="ORF">Tci_265103</name>
</gene>
<reference evidence="4" key="1">
    <citation type="journal article" date="2019" name="Sci. Rep.">
        <title>Draft genome of Tanacetum cinerariifolium, the natural source of mosquito coil.</title>
        <authorList>
            <person name="Yamashiro T."/>
            <person name="Shiraishi A."/>
            <person name="Satake H."/>
            <person name="Nakayama K."/>
        </authorList>
    </citation>
    <scope>NUCLEOTIDE SEQUENCE</scope>
</reference>
<comment type="caution">
    <text evidence="4">The sequence shown here is derived from an EMBL/GenBank/DDBJ whole genome shotgun (WGS) entry which is preliminary data.</text>
</comment>
<dbReference type="PANTHER" id="PTHR33116">
    <property type="entry name" value="REVERSE TRANSCRIPTASE ZINC-BINDING DOMAIN-CONTAINING PROTEIN-RELATED-RELATED"/>
    <property type="match status" value="1"/>
</dbReference>
<sequence>MRISDNILLTEELMYNYHLDRGPSRCALKVDIQIAYDTVDWNFLGKILIDFGFHSHMVLWIMECVASTSFFVSVNGSLNGFFKGMRGLHQGDPLSPYSFTLVVDILSLILKREVEIKQLMKGFLWCNGDVRHGKAKISLDAICLPKRERGLEFTSEYGISEDVHPDLPGPEDRIVDFLEDFSGWTKEYFPPPWTGAHMLQRMRCRKRTPTLDMDLFNLISAPNPSKVKTGLRLCAAHEVPLLTATASRVIDMEDPDAVIESFWTPSAIEKSPLDFNNENPASPMTEEVREEKEVAALEPRTSKKRGRKEKDRADANAPPKILTENVATMEVQDTRSAESAGSGKLTSSPSMVGSPREIYQPGWGVTNSYRLDTPDACQDVAMDSQLRLRFEQEVRLLKKARAQIARRDQRIQVKEEEIKKLDQEIQGLQNQTSNLKTLLEFLDLRESHDQLTHQVSTLQTQVTGEERIKAAFEDDVGRRWAIGHGLRLAVMKCAESIKLRQAFANVVSTRIAKGMSEGLPHGIEHGKAGREVRDPRDIWAVKEEMLLEEAIAANVSRTEKKKKCRLVCRTHRIGSAHHVRSDSILVSVPTVAPQGLAILLADVATQTETSEEYASPRLLRSKSLQPMYNLDWP</sequence>
<organism evidence="4">
    <name type="scientific">Tanacetum cinerariifolium</name>
    <name type="common">Dalmatian daisy</name>
    <name type="synonym">Chrysanthemum cinerariifolium</name>
    <dbReference type="NCBI Taxonomy" id="118510"/>
    <lineage>
        <taxon>Eukaryota</taxon>
        <taxon>Viridiplantae</taxon>
        <taxon>Streptophyta</taxon>
        <taxon>Embryophyta</taxon>
        <taxon>Tracheophyta</taxon>
        <taxon>Spermatophyta</taxon>
        <taxon>Magnoliopsida</taxon>
        <taxon>eudicotyledons</taxon>
        <taxon>Gunneridae</taxon>
        <taxon>Pentapetalae</taxon>
        <taxon>asterids</taxon>
        <taxon>campanulids</taxon>
        <taxon>Asterales</taxon>
        <taxon>Asteraceae</taxon>
        <taxon>Asteroideae</taxon>
        <taxon>Anthemideae</taxon>
        <taxon>Anthemidinae</taxon>
        <taxon>Tanacetum</taxon>
    </lineage>
</organism>
<dbReference type="InterPro" id="IPR043502">
    <property type="entry name" value="DNA/RNA_pol_sf"/>
</dbReference>
<feature type="region of interest" description="Disordered" evidence="2">
    <location>
        <begin position="270"/>
        <end position="356"/>
    </location>
</feature>
<evidence type="ECO:0000256" key="1">
    <source>
        <dbReference type="SAM" id="Coils"/>
    </source>
</evidence>
<name>A0A699GZT4_TANCI</name>
<dbReference type="AlphaFoldDB" id="A0A699GZT4"/>
<evidence type="ECO:0000313" key="4">
    <source>
        <dbReference type="EMBL" id="GEW93127.1"/>
    </source>
</evidence>
<feature type="coiled-coil region" evidence="1">
    <location>
        <begin position="397"/>
        <end position="438"/>
    </location>
</feature>
<dbReference type="PROSITE" id="PS50878">
    <property type="entry name" value="RT_POL"/>
    <property type="match status" value="1"/>
</dbReference>
<dbReference type="SUPFAM" id="SSF56672">
    <property type="entry name" value="DNA/RNA polymerases"/>
    <property type="match status" value="1"/>
</dbReference>
<evidence type="ECO:0000256" key="2">
    <source>
        <dbReference type="SAM" id="MobiDB-lite"/>
    </source>
</evidence>
<keyword evidence="1" id="KW-0175">Coiled coil</keyword>
<accession>A0A699GZT4</accession>
<evidence type="ECO:0000259" key="3">
    <source>
        <dbReference type="PROSITE" id="PS50878"/>
    </source>
</evidence>
<dbReference type="Pfam" id="PF00078">
    <property type="entry name" value="RVT_1"/>
    <property type="match status" value="1"/>
</dbReference>
<feature type="domain" description="Reverse transcriptase" evidence="3">
    <location>
        <begin position="1"/>
        <end position="198"/>
    </location>
</feature>